<proteinExistence type="inferred from homology"/>
<reference evidence="15 16" key="1">
    <citation type="journal article" date="2017" name="Nature">
        <title>The Apostasia genome and the evolution of orchids.</title>
        <authorList>
            <person name="Zhang G.Q."/>
            <person name="Liu K.W."/>
            <person name="Li Z."/>
            <person name="Lohaus R."/>
            <person name="Hsiao Y.Y."/>
            <person name="Niu S.C."/>
            <person name="Wang J.Y."/>
            <person name="Lin Y.C."/>
            <person name="Xu Q."/>
            <person name="Chen L.J."/>
            <person name="Yoshida K."/>
            <person name="Fujiwara S."/>
            <person name="Wang Z.W."/>
            <person name="Zhang Y.Q."/>
            <person name="Mitsuda N."/>
            <person name="Wang M."/>
            <person name="Liu G.H."/>
            <person name="Pecoraro L."/>
            <person name="Huang H.X."/>
            <person name="Xiao X.J."/>
            <person name="Lin M."/>
            <person name="Wu X.Y."/>
            <person name="Wu W.L."/>
            <person name="Chen Y.Y."/>
            <person name="Chang S.B."/>
            <person name="Sakamoto S."/>
            <person name="Ohme-Takagi M."/>
            <person name="Yagi M."/>
            <person name="Zeng S.J."/>
            <person name="Shen C.Y."/>
            <person name="Yeh C.M."/>
            <person name="Luo Y.B."/>
            <person name="Tsai W.C."/>
            <person name="Van de Peer Y."/>
            <person name="Liu Z.J."/>
        </authorList>
    </citation>
    <scope>NUCLEOTIDE SEQUENCE [LARGE SCALE GENOMIC DNA]</scope>
    <source>
        <strain evidence="16">cv. Shenzhen</strain>
        <tissue evidence="15">Stem</tissue>
    </source>
</reference>
<dbReference type="InterPro" id="IPR001032">
    <property type="entry name" value="Leghaemoglobin-like"/>
</dbReference>
<evidence type="ECO:0000256" key="9">
    <source>
        <dbReference type="ARBA" id="ARBA00023002"/>
    </source>
</evidence>
<dbReference type="Gene3D" id="1.10.490.10">
    <property type="entry name" value="Globins"/>
    <property type="match status" value="1"/>
</dbReference>
<keyword evidence="6" id="KW-0963">Cytoplasm</keyword>
<keyword evidence="10 13" id="KW-0408">Iron</keyword>
<evidence type="ECO:0000313" key="16">
    <source>
        <dbReference type="Proteomes" id="UP000236161"/>
    </source>
</evidence>
<comment type="subunit">
    <text evidence="5">Homodimer.</text>
</comment>
<evidence type="ECO:0000256" key="4">
    <source>
        <dbReference type="ARBA" id="ARBA00007609"/>
    </source>
</evidence>
<dbReference type="SUPFAM" id="SSF46458">
    <property type="entry name" value="Globin-like"/>
    <property type="match status" value="1"/>
</dbReference>
<name>A0A2I0BDU6_9ASPA</name>
<dbReference type="GO" id="GO:0046872">
    <property type="term" value="F:metal ion binding"/>
    <property type="evidence" value="ECO:0007669"/>
    <property type="project" value="UniProtKB-KW"/>
</dbReference>
<dbReference type="InterPro" id="IPR009050">
    <property type="entry name" value="Globin-like_sf"/>
</dbReference>
<evidence type="ECO:0000256" key="11">
    <source>
        <dbReference type="ARBA" id="ARBA00023242"/>
    </source>
</evidence>
<dbReference type="STRING" id="1088818.A0A2I0BDU6"/>
<dbReference type="AlphaFoldDB" id="A0A2I0BDU6"/>
<evidence type="ECO:0000256" key="10">
    <source>
        <dbReference type="ARBA" id="ARBA00023004"/>
    </source>
</evidence>
<dbReference type="GO" id="GO:0016491">
    <property type="term" value="F:oxidoreductase activity"/>
    <property type="evidence" value="ECO:0007669"/>
    <property type="project" value="UniProtKB-KW"/>
</dbReference>
<evidence type="ECO:0000256" key="2">
    <source>
        <dbReference type="ARBA" id="ARBA00004123"/>
    </source>
</evidence>
<dbReference type="Proteomes" id="UP000236161">
    <property type="component" value="Unassembled WGS sequence"/>
</dbReference>
<evidence type="ECO:0000313" key="15">
    <source>
        <dbReference type="EMBL" id="PKA65954.1"/>
    </source>
</evidence>
<dbReference type="PROSITE" id="PS00208">
    <property type="entry name" value="PLANT_GLOBIN"/>
    <property type="match status" value="1"/>
</dbReference>
<keyword evidence="7 13" id="KW-0349">Heme</keyword>
<comment type="catalytic activity">
    <reaction evidence="12">
        <text>Fe(III)-heme b-[protein] + nitric oxide + H2O = Fe(II)-heme b-[protein] + nitrite + 2 H(+)</text>
        <dbReference type="Rhea" id="RHEA:77711"/>
        <dbReference type="Rhea" id="RHEA-COMP:18975"/>
        <dbReference type="Rhea" id="RHEA-COMP:18976"/>
        <dbReference type="ChEBI" id="CHEBI:15377"/>
        <dbReference type="ChEBI" id="CHEBI:15378"/>
        <dbReference type="ChEBI" id="CHEBI:16301"/>
        <dbReference type="ChEBI" id="CHEBI:16480"/>
        <dbReference type="ChEBI" id="CHEBI:55376"/>
        <dbReference type="ChEBI" id="CHEBI:60344"/>
    </reaction>
    <physiologicalReaction direction="right-to-left" evidence="12">
        <dbReference type="Rhea" id="RHEA:77713"/>
    </physiologicalReaction>
</comment>
<evidence type="ECO:0000256" key="7">
    <source>
        <dbReference type="ARBA" id="ARBA00022617"/>
    </source>
</evidence>
<keyword evidence="11" id="KW-0539">Nucleus</keyword>
<evidence type="ECO:0000256" key="8">
    <source>
        <dbReference type="ARBA" id="ARBA00022723"/>
    </source>
</evidence>
<protein>
    <submittedName>
        <fullName evidence="15">Non-symbiotic hemoglobin 2</fullName>
    </submittedName>
</protein>
<gene>
    <name evidence="15" type="primary">HB2</name>
    <name evidence="15" type="ORF">AXF42_Ash010363</name>
</gene>
<keyword evidence="16" id="KW-1185">Reference proteome</keyword>
<sequence>MLSLHASQRLSHPLYNEEEEEEEEEEVLKEAEMALSEGGNSGGSGLVVFSEEQEALVIQSWNVMKKDAGALSLKFFLRIFEIAPSAALLFSFLRDSNLPLAKNPKLKTHAMSVFIMTCEAAAQLRKAGKVTVRDTTLKKLGATHVKHGVLTEHFEVIKNLLASLNVFTSEFRVDTV</sequence>
<dbReference type="InterPro" id="IPR000971">
    <property type="entry name" value="Globin"/>
</dbReference>
<keyword evidence="9" id="KW-0560">Oxidoreductase</keyword>
<dbReference type="InterPro" id="IPR019824">
    <property type="entry name" value="Leghaemoglobin_Fe_BS"/>
</dbReference>
<dbReference type="InterPro" id="IPR012292">
    <property type="entry name" value="Globin/Proto"/>
</dbReference>
<dbReference type="GO" id="GO:0020037">
    <property type="term" value="F:heme binding"/>
    <property type="evidence" value="ECO:0007669"/>
    <property type="project" value="InterPro"/>
</dbReference>
<dbReference type="GO" id="GO:0005634">
    <property type="term" value="C:nucleus"/>
    <property type="evidence" value="ECO:0007669"/>
    <property type="project" value="UniProtKB-SubCell"/>
</dbReference>
<comment type="cofactor">
    <cofactor evidence="1">
        <name>heme b</name>
        <dbReference type="ChEBI" id="CHEBI:60344"/>
    </cofactor>
</comment>
<dbReference type="EMBL" id="KZ451888">
    <property type="protein sequence ID" value="PKA65954.1"/>
    <property type="molecule type" value="Genomic_DNA"/>
</dbReference>
<dbReference type="GO" id="GO:0019825">
    <property type="term" value="F:oxygen binding"/>
    <property type="evidence" value="ECO:0007669"/>
    <property type="project" value="InterPro"/>
</dbReference>
<dbReference type="PANTHER" id="PTHR22924">
    <property type="entry name" value="LEGHEMOGLOBIN-RELATED"/>
    <property type="match status" value="1"/>
</dbReference>
<accession>A0A2I0BDU6</accession>
<dbReference type="PRINTS" id="PR00188">
    <property type="entry name" value="PLANTGLOBIN"/>
</dbReference>
<organism evidence="15 16">
    <name type="scientific">Apostasia shenzhenica</name>
    <dbReference type="NCBI Taxonomy" id="1088818"/>
    <lineage>
        <taxon>Eukaryota</taxon>
        <taxon>Viridiplantae</taxon>
        <taxon>Streptophyta</taxon>
        <taxon>Embryophyta</taxon>
        <taxon>Tracheophyta</taxon>
        <taxon>Spermatophyta</taxon>
        <taxon>Magnoliopsida</taxon>
        <taxon>Liliopsida</taxon>
        <taxon>Asparagales</taxon>
        <taxon>Orchidaceae</taxon>
        <taxon>Apostasioideae</taxon>
        <taxon>Apostasia</taxon>
    </lineage>
</organism>
<dbReference type="GO" id="GO:0005737">
    <property type="term" value="C:cytoplasm"/>
    <property type="evidence" value="ECO:0007669"/>
    <property type="project" value="UniProtKB-SubCell"/>
</dbReference>
<dbReference type="OrthoDB" id="436496at2759"/>
<evidence type="ECO:0000256" key="12">
    <source>
        <dbReference type="ARBA" id="ARBA00048118"/>
    </source>
</evidence>
<dbReference type="PANTHER" id="PTHR22924:SF98">
    <property type="entry name" value="NON-SYMBIOTIC HEMOGLOBIN 3"/>
    <property type="match status" value="1"/>
</dbReference>
<evidence type="ECO:0000259" key="14">
    <source>
        <dbReference type="PROSITE" id="PS01033"/>
    </source>
</evidence>
<evidence type="ECO:0000256" key="1">
    <source>
        <dbReference type="ARBA" id="ARBA00001970"/>
    </source>
</evidence>
<evidence type="ECO:0000256" key="5">
    <source>
        <dbReference type="ARBA" id="ARBA00011738"/>
    </source>
</evidence>
<dbReference type="PROSITE" id="PS01033">
    <property type="entry name" value="GLOBIN"/>
    <property type="match status" value="1"/>
</dbReference>
<feature type="domain" description="Globin" evidence="14">
    <location>
        <begin position="48"/>
        <end position="176"/>
    </location>
</feature>
<evidence type="ECO:0000256" key="3">
    <source>
        <dbReference type="ARBA" id="ARBA00004496"/>
    </source>
</evidence>
<evidence type="ECO:0000256" key="6">
    <source>
        <dbReference type="ARBA" id="ARBA00022490"/>
    </source>
</evidence>
<evidence type="ECO:0000256" key="13">
    <source>
        <dbReference type="RuleBase" id="RU000625"/>
    </source>
</evidence>
<keyword evidence="8 13" id="KW-0479">Metal-binding</keyword>
<comment type="subcellular location">
    <subcellularLocation>
        <location evidence="3">Cytoplasm</location>
    </subcellularLocation>
    <subcellularLocation>
        <location evidence="2">Nucleus</location>
    </subcellularLocation>
</comment>
<dbReference type="Pfam" id="PF00042">
    <property type="entry name" value="Globin"/>
    <property type="match status" value="1"/>
</dbReference>
<comment type="similarity">
    <text evidence="4 13">Belongs to the plant globin family.</text>
</comment>